<protein>
    <submittedName>
        <fullName evidence="2">Uncharacterized protein</fullName>
    </submittedName>
</protein>
<dbReference type="EMBL" id="CADEAL010004082">
    <property type="protein sequence ID" value="CAB1451256.1"/>
    <property type="molecule type" value="Genomic_DNA"/>
</dbReference>
<comment type="caution">
    <text evidence="2">The sequence shown here is derived from an EMBL/GenBank/DDBJ whole genome shotgun (WGS) entry which is preliminary data.</text>
</comment>
<evidence type="ECO:0000256" key="1">
    <source>
        <dbReference type="SAM" id="MobiDB-lite"/>
    </source>
</evidence>
<feature type="non-terminal residue" evidence="2">
    <location>
        <position position="1"/>
    </location>
</feature>
<sequence length="186" mass="21815">TEPLRNLQETSLGSILRLRKQQAAPACRAASPRHYVYNVYYVWWLAAALNLPGLSGGAEFGFTVSVLVMMSGIPRRIPKRSKKPVASEEEEEEETERRRAEEEKIIMTRREGIGEKTRRRRKRRSSASYRGYTLTRCPSVCCFAKFIWFHSHKDFQKESSTFRLIVTTRRNRPLRHFIFIPVRYFA</sequence>
<accession>A0A9N7VMY1</accession>
<proteinExistence type="predicted"/>
<dbReference type="Proteomes" id="UP001153269">
    <property type="component" value="Unassembled WGS sequence"/>
</dbReference>
<name>A0A9N7VMY1_PLEPL</name>
<reference evidence="2" key="1">
    <citation type="submission" date="2020-03" db="EMBL/GenBank/DDBJ databases">
        <authorList>
            <person name="Weist P."/>
        </authorList>
    </citation>
    <scope>NUCLEOTIDE SEQUENCE</scope>
</reference>
<dbReference type="AlphaFoldDB" id="A0A9N7VMY1"/>
<organism evidence="2 3">
    <name type="scientific">Pleuronectes platessa</name>
    <name type="common">European plaice</name>
    <dbReference type="NCBI Taxonomy" id="8262"/>
    <lineage>
        <taxon>Eukaryota</taxon>
        <taxon>Metazoa</taxon>
        <taxon>Chordata</taxon>
        <taxon>Craniata</taxon>
        <taxon>Vertebrata</taxon>
        <taxon>Euteleostomi</taxon>
        <taxon>Actinopterygii</taxon>
        <taxon>Neopterygii</taxon>
        <taxon>Teleostei</taxon>
        <taxon>Neoteleostei</taxon>
        <taxon>Acanthomorphata</taxon>
        <taxon>Carangaria</taxon>
        <taxon>Pleuronectiformes</taxon>
        <taxon>Pleuronectoidei</taxon>
        <taxon>Pleuronectidae</taxon>
        <taxon>Pleuronectes</taxon>
    </lineage>
</organism>
<keyword evidence="3" id="KW-1185">Reference proteome</keyword>
<evidence type="ECO:0000313" key="2">
    <source>
        <dbReference type="EMBL" id="CAB1451256.1"/>
    </source>
</evidence>
<feature type="region of interest" description="Disordered" evidence="1">
    <location>
        <begin position="78"/>
        <end position="101"/>
    </location>
</feature>
<gene>
    <name evidence="2" type="ORF">PLEPLA_LOCUS38949</name>
</gene>
<evidence type="ECO:0000313" key="3">
    <source>
        <dbReference type="Proteomes" id="UP001153269"/>
    </source>
</evidence>